<dbReference type="SUPFAM" id="SSF52210">
    <property type="entry name" value="Succinyl-CoA synthetase domains"/>
    <property type="match status" value="2"/>
</dbReference>
<feature type="domain" description="CoA-binding" evidence="1">
    <location>
        <begin position="6"/>
        <end position="101"/>
    </location>
</feature>
<organism evidence="2">
    <name type="scientific">Uncultured Desulfatiglans sp</name>
    <dbReference type="NCBI Taxonomy" id="1748965"/>
    <lineage>
        <taxon>Bacteria</taxon>
        <taxon>Pseudomonadati</taxon>
        <taxon>Thermodesulfobacteriota</taxon>
        <taxon>Desulfobacteria</taxon>
        <taxon>Desulfatiglandales</taxon>
        <taxon>Desulfatiglandaceae</taxon>
        <taxon>Desulfatiglans</taxon>
        <taxon>environmental samples</taxon>
    </lineage>
</organism>
<evidence type="ECO:0000313" key="2">
    <source>
        <dbReference type="EMBL" id="VBB47049.1"/>
    </source>
</evidence>
<dbReference type="InterPro" id="IPR003781">
    <property type="entry name" value="CoA-bd"/>
</dbReference>
<reference evidence="2" key="1">
    <citation type="submission" date="2018-07" db="EMBL/GenBank/DDBJ databases">
        <authorList>
            <consortium name="Genoscope - CEA"/>
            <person name="William W."/>
        </authorList>
    </citation>
    <scope>NUCLEOTIDE SEQUENCE</scope>
    <source>
        <strain evidence="2">IK1</strain>
    </source>
</reference>
<dbReference type="EMBL" id="UPXX01000032">
    <property type="protein sequence ID" value="VBB47049.1"/>
    <property type="molecule type" value="Genomic_DNA"/>
</dbReference>
<dbReference type="AlphaFoldDB" id="A0A653AG67"/>
<protein>
    <submittedName>
        <fullName evidence="2">CoA binding domain protein</fullName>
    </submittedName>
</protein>
<accession>A0A653AG67</accession>
<evidence type="ECO:0000259" key="1">
    <source>
        <dbReference type="SMART" id="SM00881"/>
    </source>
</evidence>
<dbReference type="Gene3D" id="3.40.50.261">
    <property type="entry name" value="Succinyl-CoA synthetase domains"/>
    <property type="match status" value="2"/>
</dbReference>
<dbReference type="SUPFAM" id="SSF51735">
    <property type="entry name" value="NAD(P)-binding Rossmann-fold domains"/>
    <property type="match status" value="1"/>
</dbReference>
<dbReference type="PANTHER" id="PTHR42793">
    <property type="entry name" value="COA BINDING DOMAIN CONTAINING PROTEIN"/>
    <property type="match status" value="1"/>
</dbReference>
<dbReference type="InterPro" id="IPR036291">
    <property type="entry name" value="NAD(P)-bd_dom_sf"/>
</dbReference>
<gene>
    <name evidence="2" type="ORF">TRIP_B50111</name>
</gene>
<sequence>MNFKRLFEPKTLAVIGVSLDNDRHPANVVYYKNHLRYPVEVFAVNPKGGRLQGEIVYSRVAEISKAVDIAVIAVRAEFVPDILADCINSGVGGAAVISGGFAESGRRDLQDQVTAIAREANFPFIGPNCLGLYAPGRIDSFFLPSERFVRPEPGPVAVISQSGGILVDQMVKFAQEGVGLSMGISIGNKALVGEIELLEEFGRDDRTKVIAFYVEGFGKREGRAFVEAAARCPKPVIVLKAGKSALGERAVSSHTASLAGDYAVFSAALAQHGIVEARSEFELLSFCESLSRYQRSITGKIAIITGSGGHGALAVDACASHKLAVPTLSETDQAQLRERLSRSIRSIAALGNPIDLTGSALDDDFYQTAEFLSRTSDVDCLIVLLLPYLPGITSDLGARLSQLYLKEGKPLVAYVPRVEKYRMLIEGFELNGVPVSPSIEGAVLMAEAMRRCKPC</sequence>
<dbReference type="InterPro" id="IPR032875">
    <property type="entry name" value="Succ_CoA_lig_flav_dom"/>
</dbReference>
<dbReference type="Pfam" id="PF13380">
    <property type="entry name" value="CoA_binding_2"/>
    <property type="match status" value="1"/>
</dbReference>
<dbReference type="Gene3D" id="3.40.50.720">
    <property type="entry name" value="NAD(P)-binding Rossmann-like Domain"/>
    <property type="match status" value="1"/>
</dbReference>
<dbReference type="SMART" id="SM00881">
    <property type="entry name" value="CoA_binding"/>
    <property type="match status" value="1"/>
</dbReference>
<dbReference type="Pfam" id="PF13607">
    <property type="entry name" value="Succ_CoA_lig"/>
    <property type="match status" value="1"/>
</dbReference>
<dbReference type="InterPro" id="IPR016102">
    <property type="entry name" value="Succinyl-CoA_synth-like"/>
</dbReference>
<proteinExistence type="predicted"/>
<name>A0A653AG67_UNCDX</name>
<dbReference type="PANTHER" id="PTHR42793:SF1">
    <property type="entry name" value="PEPTIDYL-LYSINE N-ACETYLTRANSFERASE PATZ"/>
    <property type="match status" value="1"/>
</dbReference>